<protein>
    <recommendedName>
        <fullName evidence="3">HNH endonuclease</fullName>
    </recommendedName>
</protein>
<dbReference type="Proteomes" id="UP000070960">
    <property type="component" value="Unassembled WGS sequence"/>
</dbReference>
<reference evidence="1 2" key="1">
    <citation type="submission" date="2016-02" db="EMBL/GenBank/DDBJ databases">
        <authorList>
            <consortium name="Pathogen Informatics"/>
        </authorList>
    </citation>
    <scope>NUCLEOTIDE SEQUENCE [LARGE SCALE GENOMIC DNA]</scope>
    <source>
        <strain evidence="1 2">LSS80</strain>
    </source>
</reference>
<evidence type="ECO:0008006" key="3">
    <source>
        <dbReference type="Google" id="ProtNLM"/>
    </source>
</evidence>
<sequence>MTKENIELLSRPVLHMTIWGVAPREIMGKYKFEKIKKLVQLEAANHCMICDRYVPHTMQTKDWIFTHEVYHIDKVKKCYTLEKFVGICQECHNYIHIGRLNVLYNQGQVTEDYFNRVVKSGDRLLATINLEKQPNDDFEEPYYLEYNNERFVNDINPEFAIDFYKKGGNIIHYNDSKFLDEVVYYK</sequence>
<gene>
    <name evidence="1" type="ORF">ERS132442_01468</name>
</gene>
<evidence type="ECO:0000313" key="1">
    <source>
        <dbReference type="EMBL" id="CYV84266.1"/>
    </source>
</evidence>
<dbReference type="EMBL" id="FIIE01000012">
    <property type="protein sequence ID" value="CYV84266.1"/>
    <property type="molecule type" value="Genomic_DNA"/>
</dbReference>
<dbReference type="RefSeq" id="WP_044683380.1">
    <property type="nucleotide sequence ID" value="NZ_CECW01000047.1"/>
</dbReference>
<organism evidence="1 2">
    <name type="scientific">Streptococcus suis</name>
    <dbReference type="NCBI Taxonomy" id="1307"/>
    <lineage>
        <taxon>Bacteria</taxon>
        <taxon>Bacillati</taxon>
        <taxon>Bacillota</taxon>
        <taxon>Bacilli</taxon>
        <taxon>Lactobacillales</taxon>
        <taxon>Streptococcaceae</taxon>
        <taxon>Streptococcus</taxon>
    </lineage>
</organism>
<evidence type="ECO:0000313" key="2">
    <source>
        <dbReference type="Proteomes" id="UP000070960"/>
    </source>
</evidence>
<name>A0A0Z8IK81_STRSU</name>
<accession>A0A0Z8IK81</accession>
<proteinExistence type="predicted"/>
<dbReference type="AlphaFoldDB" id="A0A0Z8IK81"/>